<dbReference type="Proteomes" id="UP001592582">
    <property type="component" value="Unassembled WGS sequence"/>
</dbReference>
<feature type="region of interest" description="Disordered" evidence="1">
    <location>
        <begin position="1"/>
        <end position="21"/>
    </location>
</feature>
<dbReference type="InterPro" id="IPR038765">
    <property type="entry name" value="Papain-like_cys_pep_sf"/>
</dbReference>
<sequence length="282" mass="30075">MTSSLLQQRRPRAHRAPTAAAAGAKAEAKAVAGAVRPVPGGTAPTGILDWQHPRVRHLLEQVRAHEPAAAGPGPLALLQAAHQTIVAEIRPVYSLDDRRPVSETLRRGRGSCSQRLAVLEAVARASGVPTRVRGLLVDGAFWYPRFPRLRFLVPDHVVLAWPEFQLDGGWLPASELFGSLPELSTAPGGGFTNSGGETMFEALSRTAVDWDGATRACPESPESPGSPGSRSSCDLSASISADLGHYSSRDLLFADRDQTLCWAARRLGEPVLGRWSAGGRTT</sequence>
<dbReference type="RefSeq" id="WP_380517393.1">
    <property type="nucleotide sequence ID" value="NZ_JBHEZX010000022.1"/>
</dbReference>
<keyword evidence="4" id="KW-1185">Reference proteome</keyword>
<gene>
    <name evidence="3" type="ORF">ACEZDG_33610</name>
</gene>
<organism evidence="3 4">
    <name type="scientific">Streptacidiphilus alkalitolerans</name>
    <dbReference type="NCBI Taxonomy" id="3342712"/>
    <lineage>
        <taxon>Bacteria</taxon>
        <taxon>Bacillati</taxon>
        <taxon>Actinomycetota</taxon>
        <taxon>Actinomycetes</taxon>
        <taxon>Kitasatosporales</taxon>
        <taxon>Streptomycetaceae</taxon>
        <taxon>Streptacidiphilus</taxon>
    </lineage>
</organism>
<dbReference type="EMBL" id="JBHEZX010000022">
    <property type="protein sequence ID" value="MFC1414210.1"/>
    <property type="molecule type" value="Genomic_DNA"/>
</dbReference>
<evidence type="ECO:0000259" key="2">
    <source>
        <dbReference type="Pfam" id="PF01841"/>
    </source>
</evidence>
<dbReference type="Gene3D" id="3.10.620.30">
    <property type="match status" value="1"/>
</dbReference>
<reference evidence="3 4" key="1">
    <citation type="submission" date="2024-09" db="EMBL/GenBank/DDBJ databases">
        <authorList>
            <person name="Lee S.D."/>
        </authorList>
    </citation>
    <scope>NUCLEOTIDE SEQUENCE [LARGE SCALE GENOMIC DNA]</scope>
    <source>
        <strain evidence="3 4">N1-1</strain>
    </source>
</reference>
<proteinExistence type="predicted"/>
<dbReference type="SUPFAM" id="SSF54001">
    <property type="entry name" value="Cysteine proteinases"/>
    <property type="match status" value="1"/>
</dbReference>
<evidence type="ECO:0000313" key="4">
    <source>
        <dbReference type="Proteomes" id="UP001592582"/>
    </source>
</evidence>
<name>A0ABV6VKE5_9ACTN</name>
<accession>A0ABV6VKE5</accession>
<comment type="caution">
    <text evidence="3">The sequence shown here is derived from an EMBL/GenBank/DDBJ whole genome shotgun (WGS) entry which is preliminary data.</text>
</comment>
<feature type="region of interest" description="Disordered" evidence="1">
    <location>
        <begin position="213"/>
        <end position="233"/>
    </location>
</feature>
<dbReference type="Pfam" id="PF01841">
    <property type="entry name" value="Transglut_core"/>
    <property type="match status" value="1"/>
</dbReference>
<evidence type="ECO:0000256" key="1">
    <source>
        <dbReference type="SAM" id="MobiDB-lite"/>
    </source>
</evidence>
<dbReference type="InterPro" id="IPR002931">
    <property type="entry name" value="Transglutaminase-like"/>
</dbReference>
<protein>
    <submittedName>
        <fullName evidence="3">Transglutaminase domain-containing protein</fullName>
    </submittedName>
</protein>
<feature type="domain" description="Transglutaminase-like" evidence="2">
    <location>
        <begin position="91"/>
        <end position="173"/>
    </location>
</feature>
<feature type="compositionally biased region" description="Low complexity" evidence="1">
    <location>
        <begin position="218"/>
        <end position="232"/>
    </location>
</feature>
<evidence type="ECO:0000313" key="3">
    <source>
        <dbReference type="EMBL" id="MFC1414210.1"/>
    </source>
</evidence>